<dbReference type="GO" id="GO:0004789">
    <property type="term" value="F:thiamine-phosphate diphosphorylase activity"/>
    <property type="evidence" value="ECO:0007669"/>
    <property type="project" value="UniProtKB-EC"/>
</dbReference>
<dbReference type="CDD" id="cd00564">
    <property type="entry name" value="TMP_TenI"/>
    <property type="match status" value="1"/>
</dbReference>
<protein>
    <recommendedName>
        <fullName evidence="10">Thiamine-phosphate synthase</fullName>
        <shortName evidence="10">TP synthase</shortName>
        <shortName evidence="10">TPS</shortName>
        <ecNumber evidence="10">2.5.1.3</ecNumber>
    </recommendedName>
    <alternativeName>
        <fullName evidence="10">Thiamine-phosphate pyrophosphorylase</fullName>
        <shortName evidence="10">TMP pyrophosphorylase</shortName>
        <shortName evidence="10">TMP-PPase</shortName>
    </alternativeName>
</protein>
<feature type="binding site" evidence="10">
    <location>
        <begin position="40"/>
        <end position="44"/>
    </location>
    <ligand>
        <name>4-amino-2-methyl-5-(diphosphooxymethyl)pyrimidine</name>
        <dbReference type="ChEBI" id="CHEBI:57841"/>
    </ligand>
</feature>
<comment type="catalytic activity">
    <reaction evidence="8 10 11">
        <text>2-(2-carboxy-4-methylthiazol-5-yl)ethyl phosphate + 4-amino-2-methyl-5-(diphosphooxymethyl)pyrimidine + 2 H(+) = thiamine phosphate + CO2 + diphosphate</text>
        <dbReference type="Rhea" id="RHEA:47848"/>
        <dbReference type="ChEBI" id="CHEBI:15378"/>
        <dbReference type="ChEBI" id="CHEBI:16526"/>
        <dbReference type="ChEBI" id="CHEBI:33019"/>
        <dbReference type="ChEBI" id="CHEBI:37575"/>
        <dbReference type="ChEBI" id="CHEBI:57841"/>
        <dbReference type="ChEBI" id="CHEBI:62890"/>
        <dbReference type="EC" id="2.5.1.3"/>
    </reaction>
</comment>
<dbReference type="PANTHER" id="PTHR20857:SF15">
    <property type="entry name" value="THIAMINE-PHOSPHATE SYNTHASE"/>
    <property type="match status" value="1"/>
</dbReference>
<dbReference type="InterPro" id="IPR013785">
    <property type="entry name" value="Aldolase_TIM"/>
</dbReference>
<feature type="binding site" evidence="10">
    <location>
        <position position="71"/>
    </location>
    <ligand>
        <name>4-amino-2-methyl-5-(diphosphooxymethyl)pyrimidine</name>
        <dbReference type="ChEBI" id="CHEBI:57841"/>
    </ligand>
</feature>
<evidence type="ECO:0000256" key="6">
    <source>
        <dbReference type="ARBA" id="ARBA00022977"/>
    </source>
</evidence>
<evidence type="ECO:0000313" key="14">
    <source>
        <dbReference type="EMBL" id="MBD3942894.1"/>
    </source>
</evidence>
<accession>A0ABR8NQH8</accession>
<keyword evidence="5 10" id="KW-0460">Magnesium</keyword>
<dbReference type="Gene3D" id="3.20.20.70">
    <property type="entry name" value="Aldolase class I"/>
    <property type="match status" value="1"/>
</dbReference>
<sequence length="224" mass="22590">MSSQRHARLQVHHVTDDRLPFAHTRAIVTAAVGAGVDVVQLRVKGGTARELLAQTVALSAAVAGRATFVVDDRADIVLAARDAGARVDGVHLGQSDLPPDAARRLLGPDAVVGWTANTLPHLAAAAALPAGTLDYLGVGVIRPTTTKPDHPPALGVDGFARLAASTPLPCIAIGGVGIDDVAPLRDAGAAGVAVVSLLSAAEDPDAAARALRRAADAAPVGVVR</sequence>
<keyword evidence="6 10" id="KW-0784">Thiamine biosynthesis</keyword>
<comment type="cofactor">
    <cofactor evidence="10">
        <name>Mg(2+)</name>
        <dbReference type="ChEBI" id="CHEBI:18420"/>
    </cofactor>
    <text evidence="10">Binds 1 Mg(2+) ion per subunit.</text>
</comment>
<feature type="binding site" evidence="10">
    <location>
        <position position="115"/>
    </location>
    <ligand>
        <name>4-amino-2-methyl-5-(diphosphooxymethyl)pyrimidine</name>
        <dbReference type="ChEBI" id="CHEBI:57841"/>
    </ligand>
</feature>
<feature type="binding site" evidence="10">
    <location>
        <position position="147"/>
    </location>
    <ligand>
        <name>4-amino-2-methyl-5-(diphosphooxymethyl)pyrimidine</name>
        <dbReference type="ChEBI" id="CHEBI:57841"/>
    </ligand>
</feature>
<organism evidence="14 15">
    <name type="scientific">Microbacterium helvum</name>
    <dbReference type="NCBI Taxonomy" id="2773713"/>
    <lineage>
        <taxon>Bacteria</taxon>
        <taxon>Bacillati</taxon>
        <taxon>Actinomycetota</taxon>
        <taxon>Actinomycetes</taxon>
        <taxon>Micrococcales</taxon>
        <taxon>Microbacteriaceae</taxon>
        <taxon>Microbacterium</taxon>
    </lineage>
</organism>
<evidence type="ECO:0000256" key="10">
    <source>
        <dbReference type="HAMAP-Rule" id="MF_00097"/>
    </source>
</evidence>
<evidence type="ECO:0000256" key="2">
    <source>
        <dbReference type="ARBA" id="ARBA00005165"/>
    </source>
</evidence>
<dbReference type="Pfam" id="PF02581">
    <property type="entry name" value="TMP-TENI"/>
    <property type="match status" value="1"/>
</dbReference>
<dbReference type="InterPro" id="IPR022998">
    <property type="entry name" value="ThiamineP_synth_TenI"/>
</dbReference>
<evidence type="ECO:0000256" key="12">
    <source>
        <dbReference type="RuleBase" id="RU004253"/>
    </source>
</evidence>
<feature type="binding site" evidence="10">
    <location>
        <position position="96"/>
    </location>
    <ligand>
        <name>Mg(2+)</name>
        <dbReference type="ChEBI" id="CHEBI:18420"/>
    </ligand>
</feature>
<evidence type="ECO:0000256" key="4">
    <source>
        <dbReference type="ARBA" id="ARBA00022723"/>
    </source>
</evidence>
<evidence type="ECO:0000256" key="8">
    <source>
        <dbReference type="ARBA" id="ARBA00047851"/>
    </source>
</evidence>
<feature type="binding site" evidence="10">
    <location>
        <begin position="195"/>
        <end position="196"/>
    </location>
    <ligand>
        <name>2-[(2R,5Z)-2-carboxy-4-methylthiazol-5(2H)-ylidene]ethyl phosphate</name>
        <dbReference type="ChEBI" id="CHEBI:62899"/>
    </ligand>
</feature>
<dbReference type="EC" id="2.5.1.3" evidence="10"/>
<comment type="caution">
    <text evidence="14">The sequence shown here is derived from an EMBL/GenBank/DDBJ whole genome shotgun (WGS) entry which is preliminary data.</text>
</comment>
<feature type="domain" description="Thiamine phosphate synthase/TenI" evidence="13">
    <location>
        <begin position="13"/>
        <end position="196"/>
    </location>
</feature>
<comment type="catalytic activity">
    <reaction evidence="7 10 11">
        <text>4-methyl-5-(2-phosphooxyethyl)-thiazole + 4-amino-2-methyl-5-(diphosphooxymethyl)pyrimidine + H(+) = thiamine phosphate + diphosphate</text>
        <dbReference type="Rhea" id="RHEA:22328"/>
        <dbReference type="ChEBI" id="CHEBI:15378"/>
        <dbReference type="ChEBI" id="CHEBI:33019"/>
        <dbReference type="ChEBI" id="CHEBI:37575"/>
        <dbReference type="ChEBI" id="CHEBI:57841"/>
        <dbReference type="ChEBI" id="CHEBI:58296"/>
        <dbReference type="EC" id="2.5.1.3"/>
    </reaction>
</comment>
<keyword evidence="4 10" id="KW-0479">Metal-binding</keyword>
<evidence type="ECO:0000256" key="3">
    <source>
        <dbReference type="ARBA" id="ARBA00022679"/>
    </source>
</evidence>
<dbReference type="Proteomes" id="UP000598426">
    <property type="component" value="Unassembled WGS sequence"/>
</dbReference>
<evidence type="ECO:0000256" key="7">
    <source>
        <dbReference type="ARBA" id="ARBA00047334"/>
    </source>
</evidence>
<comment type="function">
    <text evidence="1 10">Condenses 4-methyl-5-(beta-hydroxyethyl)thiazole monophosphate (THZ-P) and 2-methyl-4-amino-5-hydroxymethyl pyrimidine pyrophosphate (HMP-PP) to form thiamine monophosphate (TMP).</text>
</comment>
<evidence type="ECO:0000256" key="11">
    <source>
        <dbReference type="RuleBase" id="RU003826"/>
    </source>
</evidence>
<comment type="similarity">
    <text evidence="10 11">Belongs to the thiamine-phosphate synthase family.</text>
</comment>
<evidence type="ECO:0000256" key="5">
    <source>
        <dbReference type="ARBA" id="ARBA00022842"/>
    </source>
</evidence>
<name>A0ABR8NQH8_9MICO</name>
<dbReference type="InterPro" id="IPR034291">
    <property type="entry name" value="TMP_synthase"/>
</dbReference>
<evidence type="ECO:0000256" key="9">
    <source>
        <dbReference type="ARBA" id="ARBA00047883"/>
    </source>
</evidence>
<dbReference type="NCBIfam" id="TIGR00693">
    <property type="entry name" value="thiE"/>
    <property type="match status" value="1"/>
</dbReference>
<keyword evidence="15" id="KW-1185">Reference proteome</keyword>
<dbReference type="HAMAP" id="MF_00097">
    <property type="entry name" value="TMP_synthase"/>
    <property type="match status" value="1"/>
</dbReference>
<dbReference type="InterPro" id="IPR036206">
    <property type="entry name" value="ThiamineP_synth_sf"/>
</dbReference>
<evidence type="ECO:0000259" key="13">
    <source>
        <dbReference type="Pfam" id="PF02581"/>
    </source>
</evidence>
<keyword evidence="3 10" id="KW-0808">Transferase</keyword>
<reference evidence="14 15" key="1">
    <citation type="submission" date="2020-09" db="EMBL/GenBank/DDBJ databases">
        <title>Isolation and identification of active actinomycetes.</title>
        <authorList>
            <person name="Li X."/>
        </authorList>
    </citation>
    <scope>NUCLEOTIDE SEQUENCE [LARGE SCALE GENOMIC DNA]</scope>
    <source>
        <strain evidence="14 15">NEAU-LLC</strain>
    </source>
</reference>
<proteinExistence type="inferred from homology"/>
<evidence type="ECO:0000313" key="15">
    <source>
        <dbReference type="Proteomes" id="UP000598426"/>
    </source>
</evidence>
<dbReference type="EMBL" id="JACXZS010000009">
    <property type="protein sequence ID" value="MBD3942894.1"/>
    <property type="molecule type" value="Genomic_DNA"/>
</dbReference>
<feature type="binding site" evidence="10">
    <location>
        <begin position="144"/>
        <end position="146"/>
    </location>
    <ligand>
        <name>2-[(2R,5Z)-2-carboxy-4-methylthiazol-5(2H)-ylidene]ethyl phosphate</name>
        <dbReference type="ChEBI" id="CHEBI:62899"/>
    </ligand>
</feature>
<evidence type="ECO:0000256" key="1">
    <source>
        <dbReference type="ARBA" id="ARBA00003814"/>
    </source>
</evidence>
<dbReference type="SUPFAM" id="SSF51391">
    <property type="entry name" value="Thiamin phosphate synthase"/>
    <property type="match status" value="1"/>
</dbReference>
<comment type="pathway">
    <text evidence="2 10 12">Cofactor biosynthesis; thiamine diphosphate biosynthesis; thiamine phosphate from 4-amino-2-methyl-5-diphosphomethylpyrimidine and 4-methyl-5-(2-phosphoethyl)-thiazole: step 1/1.</text>
</comment>
<dbReference type="PANTHER" id="PTHR20857">
    <property type="entry name" value="THIAMINE-PHOSPHATE PYROPHOSPHORYLASE"/>
    <property type="match status" value="1"/>
</dbReference>
<gene>
    <name evidence="10 14" type="primary">thiE</name>
    <name evidence="14" type="ORF">IF188_14445</name>
</gene>
<comment type="catalytic activity">
    <reaction evidence="9 10 11">
        <text>2-[(2R,5Z)-2-carboxy-4-methylthiazol-5(2H)-ylidene]ethyl phosphate + 4-amino-2-methyl-5-(diphosphooxymethyl)pyrimidine + 2 H(+) = thiamine phosphate + CO2 + diphosphate</text>
        <dbReference type="Rhea" id="RHEA:47844"/>
        <dbReference type="ChEBI" id="CHEBI:15378"/>
        <dbReference type="ChEBI" id="CHEBI:16526"/>
        <dbReference type="ChEBI" id="CHEBI:33019"/>
        <dbReference type="ChEBI" id="CHEBI:37575"/>
        <dbReference type="ChEBI" id="CHEBI:57841"/>
        <dbReference type="ChEBI" id="CHEBI:62899"/>
        <dbReference type="EC" id="2.5.1.3"/>
    </reaction>
</comment>
<feature type="binding site" evidence="10">
    <location>
        <position position="72"/>
    </location>
    <ligand>
        <name>Mg(2+)</name>
        <dbReference type="ChEBI" id="CHEBI:18420"/>
    </ligand>
</feature>
<feature type="binding site" evidence="10">
    <location>
        <position position="175"/>
    </location>
    <ligand>
        <name>2-[(2R,5Z)-2-carboxy-4-methylthiazol-5(2H)-ylidene]ethyl phosphate</name>
        <dbReference type="ChEBI" id="CHEBI:62899"/>
    </ligand>
</feature>